<reference evidence="3 4" key="1">
    <citation type="journal article" date="2018" name="Mol. Plant">
        <title>The genome of Artemisia annua provides insight into the evolution of Asteraceae family and artemisinin biosynthesis.</title>
        <authorList>
            <person name="Shen Q."/>
            <person name="Zhang L."/>
            <person name="Liao Z."/>
            <person name="Wang S."/>
            <person name="Yan T."/>
            <person name="Shi P."/>
            <person name="Liu M."/>
            <person name="Fu X."/>
            <person name="Pan Q."/>
            <person name="Wang Y."/>
            <person name="Lv Z."/>
            <person name="Lu X."/>
            <person name="Zhang F."/>
            <person name="Jiang W."/>
            <person name="Ma Y."/>
            <person name="Chen M."/>
            <person name="Hao X."/>
            <person name="Li L."/>
            <person name="Tang Y."/>
            <person name="Lv G."/>
            <person name="Zhou Y."/>
            <person name="Sun X."/>
            <person name="Brodelius P.E."/>
            <person name="Rose J.K.C."/>
            <person name="Tang K."/>
        </authorList>
    </citation>
    <scope>NUCLEOTIDE SEQUENCE [LARGE SCALE GENOMIC DNA]</scope>
    <source>
        <strain evidence="4">cv. Huhao1</strain>
        <tissue evidence="3">Leaf</tissue>
    </source>
</reference>
<dbReference type="AlphaFoldDB" id="A0A2U1NTE6"/>
<keyword evidence="4" id="KW-1185">Reference proteome</keyword>
<dbReference type="OrthoDB" id="540503at2759"/>
<dbReference type="PANTHER" id="PTHR46038">
    <property type="entry name" value="EXPRESSED PROTEIN-RELATED"/>
    <property type="match status" value="1"/>
</dbReference>
<protein>
    <submittedName>
        <fullName evidence="3">Nucleotide-diphospho-sugar transferase</fullName>
    </submittedName>
</protein>
<gene>
    <name evidence="3" type="ORF">CTI12_AA230430</name>
</gene>
<feature type="domain" description="Nucleotide-diphospho-sugar transferase" evidence="2">
    <location>
        <begin position="124"/>
        <end position="325"/>
    </location>
</feature>
<comment type="similarity">
    <text evidence="1">Belongs to the glycosyltransferase 77 family.</text>
</comment>
<comment type="caution">
    <text evidence="3">The sequence shown here is derived from an EMBL/GenBank/DDBJ whole genome shotgun (WGS) entry which is preliminary data.</text>
</comment>
<dbReference type="Proteomes" id="UP000245207">
    <property type="component" value="Unassembled WGS sequence"/>
</dbReference>
<dbReference type="InterPro" id="IPR029044">
    <property type="entry name" value="Nucleotide-diphossugar_trans"/>
</dbReference>
<sequence>MTKSNTPSSPSKSFRKTARISVKPCCFAKLASSSSDSSPMTISSPIKDENFLNLTTPTPPHHILPKPHNLMYSGDELDTALEGASMPNKTVIIAIVNKAYTEGDKPMLDIFLDGFWLGEDTRQLTNHLLIVAVDQTAFERCKFLRLHCYKLKMDGGDFVREKLYMSEDFIKMMWQRTRFLKEVLQRGYNFVFTDTDVLWLRDPFPRLSLINETLDLQISVDRFNGNQWSDKHPINTGFYMIRSNSKTISLFNEWYAQRNNSTGKKEQDVLFELMSKGAFTRLGLRVRFLDTIFFSGFCQDSRDVNVVATVHANCCRSIKAKVTDLTAVIHDWKTFNDPSYNKTIGFRWSNHFGCKHSWK</sequence>
<evidence type="ECO:0000256" key="1">
    <source>
        <dbReference type="ARBA" id="ARBA00007033"/>
    </source>
</evidence>
<dbReference type="Gene3D" id="3.90.550.10">
    <property type="entry name" value="Spore Coat Polysaccharide Biosynthesis Protein SpsA, Chain A"/>
    <property type="match status" value="1"/>
</dbReference>
<evidence type="ECO:0000313" key="3">
    <source>
        <dbReference type="EMBL" id="PWA76776.1"/>
    </source>
</evidence>
<proteinExistence type="inferred from homology"/>
<accession>A0A2U1NTE6</accession>
<organism evidence="3 4">
    <name type="scientific">Artemisia annua</name>
    <name type="common">Sweet wormwood</name>
    <dbReference type="NCBI Taxonomy" id="35608"/>
    <lineage>
        <taxon>Eukaryota</taxon>
        <taxon>Viridiplantae</taxon>
        <taxon>Streptophyta</taxon>
        <taxon>Embryophyta</taxon>
        <taxon>Tracheophyta</taxon>
        <taxon>Spermatophyta</taxon>
        <taxon>Magnoliopsida</taxon>
        <taxon>eudicotyledons</taxon>
        <taxon>Gunneridae</taxon>
        <taxon>Pentapetalae</taxon>
        <taxon>asterids</taxon>
        <taxon>campanulids</taxon>
        <taxon>Asterales</taxon>
        <taxon>Asteraceae</taxon>
        <taxon>Asteroideae</taxon>
        <taxon>Anthemideae</taxon>
        <taxon>Artemisiinae</taxon>
        <taxon>Artemisia</taxon>
    </lineage>
</organism>
<name>A0A2U1NTE6_ARTAN</name>
<dbReference type="GO" id="GO:0016740">
    <property type="term" value="F:transferase activity"/>
    <property type="evidence" value="ECO:0007669"/>
    <property type="project" value="UniProtKB-KW"/>
</dbReference>
<evidence type="ECO:0000259" key="2">
    <source>
        <dbReference type="Pfam" id="PF03407"/>
    </source>
</evidence>
<dbReference type="InterPro" id="IPR005069">
    <property type="entry name" value="Nucl-diP-sugar_transferase"/>
</dbReference>
<dbReference type="EMBL" id="PKPP01002223">
    <property type="protein sequence ID" value="PWA76776.1"/>
    <property type="molecule type" value="Genomic_DNA"/>
</dbReference>
<keyword evidence="3" id="KW-0808">Transferase</keyword>
<dbReference type="STRING" id="35608.A0A2U1NTE6"/>
<dbReference type="PANTHER" id="PTHR46038:SF47">
    <property type="entry name" value="NUCLEOTIDE-DIPHOSPHO-SUGAR TRANSFERASE-RELATED"/>
    <property type="match status" value="1"/>
</dbReference>
<dbReference type="Pfam" id="PF03407">
    <property type="entry name" value="Nucleotid_trans"/>
    <property type="match status" value="1"/>
</dbReference>
<dbReference type="InterPro" id="IPR044821">
    <property type="entry name" value="At1g28695/At4g15970-like"/>
</dbReference>
<evidence type="ECO:0000313" key="4">
    <source>
        <dbReference type="Proteomes" id="UP000245207"/>
    </source>
</evidence>